<proteinExistence type="inferred from homology"/>
<reference evidence="5" key="1">
    <citation type="submission" date="2020-10" db="EMBL/GenBank/DDBJ databases">
        <authorList>
            <person name="Gilroy R."/>
        </authorList>
    </citation>
    <scope>NUCLEOTIDE SEQUENCE</scope>
    <source>
        <strain evidence="5">ChiSjej1B19-3389</strain>
    </source>
</reference>
<dbReference type="GO" id="GO:0046961">
    <property type="term" value="F:proton-transporting ATPase activity, rotational mechanism"/>
    <property type="evidence" value="ECO:0007669"/>
    <property type="project" value="InterPro"/>
</dbReference>
<dbReference type="GO" id="GO:0046933">
    <property type="term" value="F:proton-transporting ATP synthase activity, rotational mechanism"/>
    <property type="evidence" value="ECO:0007669"/>
    <property type="project" value="UniProtKB-UniRule"/>
</dbReference>
<keyword evidence="2 4" id="KW-0813">Transport</keyword>
<dbReference type="GO" id="GO:0005524">
    <property type="term" value="F:ATP binding"/>
    <property type="evidence" value="ECO:0007669"/>
    <property type="project" value="UniProtKB-UniRule"/>
</dbReference>
<accession>A0A9D0ZJJ8</accession>
<dbReference type="EMBL" id="DVFW01000024">
    <property type="protein sequence ID" value="HIQ80534.1"/>
    <property type="molecule type" value="Genomic_DNA"/>
</dbReference>
<keyword evidence="4" id="KW-0375">Hydrogen ion transport</keyword>
<organism evidence="5 6">
    <name type="scientific">Candidatus Scatavimonas merdigallinarum</name>
    <dbReference type="NCBI Taxonomy" id="2840914"/>
    <lineage>
        <taxon>Bacteria</taxon>
        <taxon>Bacillati</taxon>
        <taxon>Bacillota</taxon>
        <taxon>Clostridia</taxon>
        <taxon>Eubacteriales</taxon>
        <taxon>Oscillospiraceae</taxon>
        <taxon>Oscillospiraceae incertae sedis</taxon>
        <taxon>Candidatus Scatavimonas</taxon>
    </lineage>
</organism>
<evidence type="ECO:0000313" key="6">
    <source>
        <dbReference type="Proteomes" id="UP000886787"/>
    </source>
</evidence>
<dbReference type="PANTHER" id="PTHR11671">
    <property type="entry name" value="V-TYPE ATP SYNTHASE SUBUNIT D"/>
    <property type="match status" value="1"/>
</dbReference>
<dbReference type="Proteomes" id="UP000886787">
    <property type="component" value="Unassembled WGS sequence"/>
</dbReference>
<evidence type="ECO:0000313" key="5">
    <source>
        <dbReference type="EMBL" id="HIQ80534.1"/>
    </source>
</evidence>
<gene>
    <name evidence="4" type="primary">atpD</name>
    <name evidence="5" type="ORF">IAD32_04525</name>
</gene>
<name>A0A9D0ZJJ8_9FIRM</name>
<reference evidence="5" key="2">
    <citation type="journal article" date="2021" name="PeerJ">
        <title>Extensive microbial diversity within the chicken gut microbiome revealed by metagenomics and culture.</title>
        <authorList>
            <person name="Gilroy R."/>
            <person name="Ravi A."/>
            <person name="Getino M."/>
            <person name="Pursley I."/>
            <person name="Horton D.L."/>
            <person name="Alikhan N.F."/>
            <person name="Baker D."/>
            <person name="Gharbi K."/>
            <person name="Hall N."/>
            <person name="Watson M."/>
            <person name="Adriaenssens E.M."/>
            <person name="Foster-Nyarko E."/>
            <person name="Jarju S."/>
            <person name="Secka A."/>
            <person name="Antonio M."/>
            <person name="Oren A."/>
            <person name="Chaudhuri R.R."/>
            <person name="La Ragione R."/>
            <person name="Hildebrand F."/>
            <person name="Pallen M.J."/>
        </authorList>
    </citation>
    <scope>NUCLEOTIDE SEQUENCE</scope>
    <source>
        <strain evidence="5">ChiSjej1B19-3389</strain>
    </source>
</reference>
<dbReference type="HAMAP" id="MF_00271">
    <property type="entry name" value="ATP_synth_D_arch"/>
    <property type="match status" value="1"/>
</dbReference>
<dbReference type="Gene3D" id="1.10.287.3240">
    <property type="match status" value="1"/>
</dbReference>
<evidence type="ECO:0000256" key="2">
    <source>
        <dbReference type="ARBA" id="ARBA00022448"/>
    </source>
</evidence>
<dbReference type="InterPro" id="IPR002699">
    <property type="entry name" value="V_ATPase_D"/>
</dbReference>
<evidence type="ECO:0000256" key="1">
    <source>
        <dbReference type="ARBA" id="ARBA00005850"/>
    </source>
</evidence>
<keyword evidence="3 4" id="KW-0406">Ion transport</keyword>
<comment type="function">
    <text evidence="4">Produces ATP from ADP in the presence of a proton gradient across the membrane.</text>
</comment>
<dbReference type="GO" id="GO:0042777">
    <property type="term" value="P:proton motive force-driven plasma membrane ATP synthesis"/>
    <property type="evidence" value="ECO:0007669"/>
    <property type="project" value="UniProtKB-UniRule"/>
</dbReference>
<dbReference type="NCBIfam" id="TIGR00309">
    <property type="entry name" value="V_ATPase_subD"/>
    <property type="match status" value="1"/>
</dbReference>
<evidence type="ECO:0000256" key="3">
    <source>
        <dbReference type="ARBA" id="ARBA00023065"/>
    </source>
</evidence>
<evidence type="ECO:0000256" key="4">
    <source>
        <dbReference type="HAMAP-Rule" id="MF_00271"/>
    </source>
</evidence>
<keyword evidence="4" id="KW-0066">ATP synthesis</keyword>
<comment type="caution">
    <text evidence="5">The sequence shown here is derived from an EMBL/GenBank/DDBJ whole genome shotgun (WGS) entry which is preliminary data.</text>
</comment>
<comment type="similarity">
    <text evidence="1 4">Belongs to the V-ATPase D subunit family.</text>
</comment>
<protein>
    <recommendedName>
        <fullName evidence="4">V-type ATP synthase subunit D</fullName>
    </recommendedName>
    <alternativeName>
        <fullName evidence="4">V-ATPase subunit D</fullName>
    </alternativeName>
</protein>
<dbReference type="Pfam" id="PF01813">
    <property type="entry name" value="ATP-synt_D"/>
    <property type="match status" value="1"/>
</dbReference>
<dbReference type="AlphaFoldDB" id="A0A9D0ZJJ8"/>
<sequence length="209" mass="23794">MAVQAVPTKGNLINTKKSLALARVGYELLDRKRNILIREMMSLIEHANAIQDKIDNAYSTAYTALQKANITLGFCDELSRSIPVEDSIKLSYRSVMGVEIPILSIDSEETPPLCYGMYSTNSILDDAYLKFNEVKRLTAELAEVENSVYRLADSIKKTQKRANALKNILIPRFTETVKFITDALDEKDREEFSRLKVIKRQKQNKEKSK</sequence>